<dbReference type="AlphaFoldDB" id="A0A521F844"/>
<accession>A0A521F844</accession>
<organism evidence="2 3">
    <name type="scientific">Chryseobacterium rhizoplanae</name>
    <dbReference type="NCBI Taxonomy" id="1609531"/>
    <lineage>
        <taxon>Bacteria</taxon>
        <taxon>Pseudomonadati</taxon>
        <taxon>Bacteroidota</taxon>
        <taxon>Flavobacteriia</taxon>
        <taxon>Flavobacteriales</taxon>
        <taxon>Weeksellaceae</taxon>
        <taxon>Chryseobacterium group</taxon>
        <taxon>Chryseobacterium</taxon>
    </lineage>
</organism>
<feature type="region of interest" description="Disordered" evidence="1">
    <location>
        <begin position="185"/>
        <end position="212"/>
    </location>
</feature>
<feature type="compositionally biased region" description="Polar residues" evidence="1">
    <location>
        <begin position="191"/>
        <end position="204"/>
    </location>
</feature>
<evidence type="ECO:0000313" key="2">
    <source>
        <dbReference type="EMBL" id="SMO92385.1"/>
    </source>
</evidence>
<protein>
    <recommendedName>
        <fullName evidence="4">DUF1572 domain-containing protein</fullName>
    </recommendedName>
</protein>
<dbReference type="Gene3D" id="1.20.120.450">
    <property type="entry name" value="dinb family like domain"/>
    <property type="match status" value="1"/>
</dbReference>
<dbReference type="InterPro" id="IPR034660">
    <property type="entry name" value="DinB/YfiT-like"/>
</dbReference>
<dbReference type="EMBL" id="FXTC01000012">
    <property type="protein sequence ID" value="SMO92385.1"/>
    <property type="molecule type" value="Genomic_DNA"/>
</dbReference>
<dbReference type="Proteomes" id="UP000316916">
    <property type="component" value="Unassembled WGS sequence"/>
</dbReference>
<gene>
    <name evidence="2" type="ORF">SAMN06265171_112105</name>
</gene>
<keyword evidence="3" id="KW-1185">Reference proteome</keyword>
<reference evidence="2 3" key="1">
    <citation type="submission" date="2017-05" db="EMBL/GenBank/DDBJ databases">
        <authorList>
            <person name="Varghese N."/>
            <person name="Submissions S."/>
        </authorList>
    </citation>
    <scope>NUCLEOTIDE SEQUENCE [LARGE SCALE GENOMIC DNA]</scope>
    <source>
        <strain evidence="2 3">DSM 29371</strain>
    </source>
</reference>
<dbReference type="Pfam" id="PF07609">
    <property type="entry name" value="DUF1572"/>
    <property type="match status" value="1"/>
</dbReference>
<evidence type="ECO:0008006" key="4">
    <source>
        <dbReference type="Google" id="ProtNLM"/>
    </source>
</evidence>
<name>A0A521F844_9FLAO</name>
<sequence length="212" mass="25138">MVFIFKVFKLGIKIKKMKDLFVKRFEYYKSLGDKTFGQLTDEQMFWQYNEESNSIAVIVKHIAGNMLSRWTNFLTEDGEKSWRNRDGEFVNTFTTKEQVLDFWEKGWECFFDALEKINDDNLYSTTYIRGEAHPVIDAVLRQLAHYPYHIGQIVYIAKMIKNEDWNTLSIARNRSQEFNTEMKNKFLNGEPGTNSSPVCFQNSPEIRDEYKQ</sequence>
<evidence type="ECO:0000313" key="3">
    <source>
        <dbReference type="Proteomes" id="UP000316916"/>
    </source>
</evidence>
<dbReference type="InterPro" id="IPR011466">
    <property type="entry name" value="DUF1572"/>
</dbReference>
<dbReference type="SUPFAM" id="SSF109854">
    <property type="entry name" value="DinB/YfiT-like putative metalloenzymes"/>
    <property type="match status" value="1"/>
</dbReference>
<proteinExistence type="predicted"/>
<evidence type="ECO:0000256" key="1">
    <source>
        <dbReference type="SAM" id="MobiDB-lite"/>
    </source>
</evidence>